<dbReference type="CDD" id="cd02961">
    <property type="entry name" value="PDI_a_family"/>
    <property type="match status" value="1"/>
</dbReference>
<dbReference type="GO" id="GO:0034976">
    <property type="term" value="P:response to endoplasmic reticulum stress"/>
    <property type="evidence" value="ECO:0007669"/>
    <property type="project" value="TreeGrafter"/>
</dbReference>
<evidence type="ECO:0000256" key="11">
    <source>
        <dbReference type="PIRSR" id="PIRSR605792-51"/>
    </source>
</evidence>
<keyword evidence="6 13" id="KW-0732">Signal</keyword>
<evidence type="ECO:0000256" key="3">
    <source>
        <dbReference type="ARBA" id="ARBA00004319"/>
    </source>
</evidence>
<evidence type="ECO:0000256" key="7">
    <source>
        <dbReference type="ARBA" id="ARBA00022737"/>
    </source>
</evidence>
<dbReference type="OMA" id="FFGMKKD"/>
<dbReference type="Pfam" id="PF13848">
    <property type="entry name" value="Thioredoxin_6"/>
    <property type="match status" value="1"/>
</dbReference>
<feature type="chain" id="PRO_5004454512" description="protein disulfide-isomerase" evidence="13">
    <location>
        <begin position="20"/>
        <end position="492"/>
    </location>
</feature>
<dbReference type="GO" id="GO:0005788">
    <property type="term" value="C:endoplasmic reticulum lumen"/>
    <property type="evidence" value="ECO:0007669"/>
    <property type="project" value="UniProtKB-SubCell"/>
</dbReference>
<reference evidence="16" key="1">
    <citation type="journal article" date="2013" name="Proc. Natl. Acad. Sci. U.S.A.">
        <title>Genome structure and metabolic features in the red seaweed Chondrus crispus shed light on evolution of the Archaeplastida.</title>
        <authorList>
            <person name="Collen J."/>
            <person name="Porcel B."/>
            <person name="Carre W."/>
            <person name="Ball S.G."/>
            <person name="Chaparro C."/>
            <person name="Tonon T."/>
            <person name="Barbeyron T."/>
            <person name="Michel G."/>
            <person name="Noel B."/>
            <person name="Valentin K."/>
            <person name="Elias M."/>
            <person name="Artiguenave F."/>
            <person name="Arun A."/>
            <person name="Aury J.M."/>
            <person name="Barbosa-Neto J.F."/>
            <person name="Bothwell J.H."/>
            <person name="Bouget F.Y."/>
            <person name="Brillet L."/>
            <person name="Cabello-Hurtado F."/>
            <person name="Capella-Gutierrez S."/>
            <person name="Charrier B."/>
            <person name="Cladiere L."/>
            <person name="Cock J.M."/>
            <person name="Coelho S.M."/>
            <person name="Colleoni C."/>
            <person name="Czjzek M."/>
            <person name="Da Silva C."/>
            <person name="Delage L."/>
            <person name="Denoeud F."/>
            <person name="Deschamps P."/>
            <person name="Dittami S.M."/>
            <person name="Gabaldon T."/>
            <person name="Gachon C.M."/>
            <person name="Groisillier A."/>
            <person name="Herve C."/>
            <person name="Jabbari K."/>
            <person name="Katinka M."/>
            <person name="Kloareg B."/>
            <person name="Kowalczyk N."/>
            <person name="Labadie K."/>
            <person name="Leblanc C."/>
            <person name="Lopez P.J."/>
            <person name="McLachlan D.H."/>
            <person name="Meslet-Cladiere L."/>
            <person name="Moustafa A."/>
            <person name="Nehr Z."/>
            <person name="Nyvall Collen P."/>
            <person name="Panaud O."/>
            <person name="Partensky F."/>
            <person name="Poulain J."/>
            <person name="Rensing S.A."/>
            <person name="Rousvoal S."/>
            <person name="Samson G."/>
            <person name="Symeonidi A."/>
            <person name="Weissenbach J."/>
            <person name="Zambounis A."/>
            <person name="Wincker P."/>
            <person name="Boyen C."/>
        </authorList>
    </citation>
    <scope>NUCLEOTIDE SEQUENCE [LARGE SCALE GENOMIC DNA]</scope>
    <source>
        <strain evidence="16">cv. Stackhouse</strain>
    </source>
</reference>
<dbReference type="InterPro" id="IPR036249">
    <property type="entry name" value="Thioredoxin-like_sf"/>
</dbReference>
<keyword evidence="10 11" id="KW-0676">Redox-active center</keyword>
<evidence type="ECO:0000256" key="1">
    <source>
        <dbReference type="ARBA" id="ARBA00001182"/>
    </source>
</evidence>
<dbReference type="KEGG" id="ccp:CHC_T00009389001"/>
<evidence type="ECO:0000256" key="10">
    <source>
        <dbReference type="ARBA" id="ARBA00023284"/>
    </source>
</evidence>
<name>R7Q3U2_CHOCR</name>
<dbReference type="InterPro" id="IPR005792">
    <property type="entry name" value="Prot_disulphide_isomerase"/>
</dbReference>
<feature type="compositionally biased region" description="Acidic residues" evidence="12">
    <location>
        <begin position="478"/>
        <end position="492"/>
    </location>
</feature>
<dbReference type="PANTHER" id="PTHR18929:SF132">
    <property type="entry name" value="PROTEIN DISULFIDE-ISOMERASE A3"/>
    <property type="match status" value="1"/>
</dbReference>
<dbReference type="PROSITE" id="PS00194">
    <property type="entry name" value="THIOREDOXIN_1"/>
    <property type="match status" value="1"/>
</dbReference>
<evidence type="ECO:0000313" key="16">
    <source>
        <dbReference type="Proteomes" id="UP000012073"/>
    </source>
</evidence>
<feature type="disulfide bond" description="Redox-active" evidence="11">
    <location>
        <begin position="50"/>
        <end position="53"/>
    </location>
</feature>
<dbReference type="AlphaFoldDB" id="R7Q3U2"/>
<evidence type="ECO:0000256" key="8">
    <source>
        <dbReference type="ARBA" id="ARBA00022824"/>
    </source>
</evidence>
<protein>
    <recommendedName>
        <fullName evidence="5">protein disulfide-isomerase</fullName>
        <ecNumber evidence="5">5.3.4.1</ecNumber>
    </recommendedName>
</protein>
<keyword evidence="8" id="KW-0256">Endoplasmic reticulum</keyword>
<keyword evidence="7" id="KW-0677">Repeat</keyword>
<feature type="region of interest" description="Disordered" evidence="12">
    <location>
        <begin position="463"/>
        <end position="492"/>
    </location>
</feature>
<evidence type="ECO:0000256" key="6">
    <source>
        <dbReference type="ARBA" id="ARBA00022729"/>
    </source>
</evidence>
<evidence type="ECO:0000256" key="4">
    <source>
        <dbReference type="ARBA" id="ARBA00006347"/>
    </source>
</evidence>
<evidence type="ECO:0000256" key="2">
    <source>
        <dbReference type="ARBA" id="ARBA00003318"/>
    </source>
</evidence>
<organism evidence="15 16">
    <name type="scientific">Chondrus crispus</name>
    <name type="common">Carrageen Irish moss</name>
    <name type="synonym">Polymorpha crispa</name>
    <dbReference type="NCBI Taxonomy" id="2769"/>
    <lineage>
        <taxon>Eukaryota</taxon>
        <taxon>Rhodophyta</taxon>
        <taxon>Florideophyceae</taxon>
        <taxon>Rhodymeniophycidae</taxon>
        <taxon>Gigartinales</taxon>
        <taxon>Gigartinaceae</taxon>
        <taxon>Chondrus</taxon>
    </lineage>
</organism>
<dbReference type="PROSITE" id="PS51352">
    <property type="entry name" value="THIOREDOXIN_2"/>
    <property type="match status" value="2"/>
</dbReference>
<evidence type="ECO:0000313" key="15">
    <source>
        <dbReference type="EMBL" id="CDF32155.1"/>
    </source>
</evidence>
<dbReference type="Gene3D" id="3.40.30.10">
    <property type="entry name" value="Glutaredoxin"/>
    <property type="match status" value="4"/>
</dbReference>
<evidence type="ECO:0000259" key="14">
    <source>
        <dbReference type="PROSITE" id="PS51352"/>
    </source>
</evidence>
<dbReference type="EC" id="5.3.4.1" evidence="5"/>
<dbReference type="STRING" id="2769.R7Q3U2"/>
<dbReference type="RefSeq" id="XP_005711820.1">
    <property type="nucleotide sequence ID" value="XM_005711763.1"/>
</dbReference>
<proteinExistence type="inferred from homology"/>
<dbReference type="NCBIfam" id="TIGR01130">
    <property type="entry name" value="ER_PDI_fam"/>
    <property type="match status" value="1"/>
</dbReference>
<comment type="subcellular location">
    <subcellularLocation>
        <location evidence="3">Endoplasmic reticulum lumen</location>
    </subcellularLocation>
</comment>
<dbReference type="Proteomes" id="UP000012073">
    <property type="component" value="Unassembled WGS sequence"/>
</dbReference>
<dbReference type="Gramene" id="CDF32155">
    <property type="protein sequence ID" value="CDF32155"/>
    <property type="gene ID" value="CHC_T00009389001"/>
</dbReference>
<dbReference type="InterPro" id="IPR017937">
    <property type="entry name" value="Thioredoxin_CS"/>
</dbReference>
<dbReference type="CDD" id="cd02982">
    <property type="entry name" value="PDI_b'_family"/>
    <property type="match status" value="1"/>
</dbReference>
<keyword evidence="16" id="KW-1185">Reference proteome</keyword>
<gene>
    <name evidence="15" type="ORF">CHC_T00009389001</name>
</gene>
<feature type="domain" description="Thioredoxin" evidence="14">
    <location>
        <begin position="1"/>
        <end position="126"/>
    </location>
</feature>
<comment type="function">
    <text evidence="2">Participates in various redox reactions through the reversible oxidation of its active center dithiol to a disulfide and catalyzes dithiol-disulfide exchange reactions.</text>
</comment>
<dbReference type="GO" id="GO:0006457">
    <property type="term" value="P:protein folding"/>
    <property type="evidence" value="ECO:0007669"/>
    <property type="project" value="TreeGrafter"/>
</dbReference>
<feature type="domain" description="Thioredoxin" evidence="14">
    <location>
        <begin position="336"/>
        <end position="464"/>
    </location>
</feature>
<keyword evidence="9 15" id="KW-0413">Isomerase</keyword>
<feature type="disulfide bond" description="Redox-active" evidence="11">
    <location>
        <begin position="386"/>
        <end position="389"/>
    </location>
</feature>
<dbReference type="CDD" id="cd02995">
    <property type="entry name" value="PDI_a_PDI_a'_C"/>
    <property type="match status" value="1"/>
</dbReference>
<keyword evidence="11" id="KW-1015">Disulfide bond</keyword>
<evidence type="ECO:0000256" key="9">
    <source>
        <dbReference type="ARBA" id="ARBA00023235"/>
    </source>
</evidence>
<comment type="similarity">
    <text evidence="4">Belongs to the protein disulfide isomerase family.</text>
</comment>
<dbReference type="PANTHER" id="PTHR18929">
    <property type="entry name" value="PROTEIN DISULFIDE ISOMERASE"/>
    <property type="match status" value="1"/>
</dbReference>
<dbReference type="GO" id="GO:0003756">
    <property type="term" value="F:protein disulfide isomerase activity"/>
    <property type="evidence" value="ECO:0007669"/>
    <property type="project" value="UniProtKB-EC"/>
</dbReference>
<dbReference type="SUPFAM" id="SSF52833">
    <property type="entry name" value="Thioredoxin-like"/>
    <property type="match status" value="3"/>
</dbReference>
<feature type="signal peptide" evidence="13">
    <location>
        <begin position="1"/>
        <end position="19"/>
    </location>
</feature>
<dbReference type="Pfam" id="PF00085">
    <property type="entry name" value="Thioredoxin"/>
    <property type="match status" value="2"/>
</dbReference>
<feature type="compositionally biased region" description="Basic and acidic residues" evidence="12">
    <location>
        <begin position="463"/>
        <end position="477"/>
    </location>
</feature>
<sequence>MIRALSLAFFTVCLVAVQAGEDVIVGTKDNFDDLVGKDELTLVKFYAPWCGHCKKMAGDFKEAATELKGKAVLVDLDATVEKDLAQKYGIQGFPTLKLFSKGEVVSDYKGGRTKDALIQYIERALLPSVTECADADAVAAFAKDNSGKAIVFGIALDKLASDYTKVSMGLRDVMPDAIAFGSVKDSSLLKKYSDKLAADSVLIVRDDESTDVFTGKGEELEAWAKVSALPLFAELSRDNASLYTELEKPIFILFQDPDKKDEKVNEAVSEVAKKHRASGAIAFTWINSIGLESFAKHVGVEDKSPAIAIYLFKGDVKYLYEDEYSPESLGKWVQAFVDGKITPTTKSEPVPEKNDEPVKIVVGESWADVVEDDSKDVLIEQYAPWCGHCKKLAPILDELATDLKGIETLVIAKMDATKNDAPVDYKAQGYPTLHFFPAGSTKGKPYDGGRTKEDFIKYFKENATHKEGIEMPEKKESDEESKDEEEADKEEL</sequence>
<dbReference type="PRINTS" id="PR00421">
    <property type="entry name" value="THIOREDOXIN"/>
</dbReference>
<evidence type="ECO:0000256" key="5">
    <source>
        <dbReference type="ARBA" id="ARBA00012723"/>
    </source>
</evidence>
<evidence type="ECO:0000256" key="12">
    <source>
        <dbReference type="SAM" id="MobiDB-lite"/>
    </source>
</evidence>
<dbReference type="OrthoDB" id="427280at2759"/>
<comment type="catalytic activity">
    <reaction evidence="1">
        <text>Catalyzes the rearrangement of -S-S- bonds in proteins.</text>
        <dbReference type="EC" id="5.3.4.1"/>
    </reaction>
</comment>
<dbReference type="InterPro" id="IPR013766">
    <property type="entry name" value="Thioredoxin_domain"/>
</dbReference>
<accession>R7Q3U2</accession>
<dbReference type="EMBL" id="HG001459">
    <property type="protein sequence ID" value="CDF32155.1"/>
    <property type="molecule type" value="Genomic_DNA"/>
</dbReference>
<dbReference type="GeneID" id="17319517"/>
<evidence type="ECO:0000256" key="13">
    <source>
        <dbReference type="SAM" id="SignalP"/>
    </source>
</evidence>